<dbReference type="PANTHER" id="PTHR47926">
    <property type="entry name" value="PENTATRICOPEPTIDE REPEAT-CONTAINING PROTEIN"/>
    <property type="match status" value="1"/>
</dbReference>
<dbReference type="FunFam" id="1.25.40.10:FF:000553">
    <property type="entry name" value="Pentatricopeptide repeat-containing protein, mitochondrial"/>
    <property type="match status" value="1"/>
</dbReference>
<gene>
    <name evidence="6" type="ORF">F511_07578</name>
</gene>
<dbReference type="FunFam" id="1.25.40.10:FF:001531">
    <property type="entry name" value="Pentatricopeptide repeat-containing protein At4g16835, mitochondrial"/>
    <property type="match status" value="1"/>
</dbReference>
<evidence type="ECO:0000313" key="6">
    <source>
        <dbReference type="EMBL" id="KZV53284.1"/>
    </source>
</evidence>
<reference evidence="6 7" key="1">
    <citation type="journal article" date="2015" name="Proc. Natl. Acad. Sci. U.S.A.">
        <title>The resurrection genome of Boea hygrometrica: A blueprint for survival of dehydration.</title>
        <authorList>
            <person name="Xiao L."/>
            <person name="Yang G."/>
            <person name="Zhang L."/>
            <person name="Yang X."/>
            <person name="Zhao S."/>
            <person name="Ji Z."/>
            <person name="Zhou Q."/>
            <person name="Hu M."/>
            <person name="Wang Y."/>
            <person name="Chen M."/>
            <person name="Xu Y."/>
            <person name="Jin H."/>
            <person name="Xiao X."/>
            <person name="Hu G."/>
            <person name="Bao F."/>
            <person name="Hu Y."/>
            <person name="Wan P."/>
            <person name="Li L."/>
            <person name="Deng X."/>
            <person name="Kuang T."/>
            <person name="Xiang C."/>
            <person name="Zhu J.K."/>
            <person name="Oliver M.J."/>
            <person name="He Y."/>
        </authorList>
    </citation>
    <scope>NUCLEOTIDE SEQUENCE [LARGE SCALE GENOMIC DNA]</scope>
    <source>
        <strain evidence="7">cv. XS01</strain>
    </source>
</reference>
<feature type="repeat" description="PPR" evidence="3">
    <location>
        <begin position="336"/>
        <end position="366"/>
    </location>
</feature>
<evidence type="ECO:0000256" key="3">
    <source>
        <dbReference type="PROSITE-ProRule" id="PRU00708"/>
    </source>
</evidence>
<dbReference type="InterPro" id="IPR046960">
    <property type="entry name" value="PPR_At4g14850-like_plant"/>
</dbReference>
<comment type="similarity">
    <text evidence="1">Belongs to the PPR family. PCMP-H subfamily.</text>
</comment>
<feature type="chain" id="PRO_5016280765" evidence="4">
    <location>
        <begin position="24"/>
        <end position="674"/>
    </location>
</feature>
<dbReference type="EMBL" id="KQ990519">
    <property type="protein sequence ID" value="KZV53284.1"/>
    <property type="molecule type" value="Genomic_DNA"/>
</dbReference>
<feature type="repeat" description="PPR" evidence="3">
    <location>
        <begin position="142"/>
        <end position="172"/>
    </location>
</feature>
<sequence>MFRRHFSTANLQILFLLPRISLHLKRLFYGTSIASIQTADANSNAQALPSESDSFKIQFQSSTPPFYGELNHCASESSQIIASNRMIASYIHHGDLDSAMKVFMSMKMKTTVTWNSILAGFSKRPGSLKKAQQLFDEIPVRDTVSYNIMLGCYLKNSDVEEAKGFFNRMPVKDIASWNTMISGLSQHGRMNEAKELFSTMPKRNLVTWNAMISGYVDTGDLESALELFGAAPVKGVIAWTAIITGYMKSGRVELAEKVFYETPDKNLVTWNAMMAGYVENGRGEDCLKVFKKMLELRIRANPSSLSTILLACSNLSVLKFGKQVHQLMHKSPLYLDTTVGTSLISMYCKCGVLKDAWKLFQEMPCKDLVTWNAMISGYAQHGVSGKALSLFDEMRNTGIKPDWITFVGVLSACNHTGLVNTGIRYFERMQKDYDIAVRPDHYTSMVDLLGRAGRLTEAVALIKKMPFEPHSAIYGTLLGACRIHRNSEIAEFAANSLLSFDPGNPAAYVQLANVYAAKKNWESVSKVRRWMKENKVIKTPGYSWIEVMSVVHEFRSGDRSHSELECIREKLTELEKKMKLAGYVPDLESALHDVGEEQKEQLLLWHSEKLAIAFGLIRLPLGTPIRVFKNLRVCGDCHEATKFISAIEGREIIVRDTTRFHHCLDGKCSCHDYW</sequence>
<dbReference type="FunFam" id="1.25.40.10:FF:000144">
    <property type="entry name" value="Pentatricopeptide repeat-containing protein, mitochondrial"/>
    <property type="match status" value="1"/>
</dbReference>
<dbReference type="Gene3D" id="1.25.40.10">
    <property type="entry name" value="Tetratricopeptide repeat domain"/>
    <property type="match status" value="4"/>
</dbReference>
<accession>A0A2Z7D1C2</accession>
<evidence type="ECO:0000256" key="2">
    <source>
        <dbReference type="ARBA" id="ARBA00022737"/>
    </source>
</evidence>
<evidence type="ECO:0000259" key="5">
    <source>
        <dbReference type="Pfam" id="PF14432"/>
    </source>
</evidence>
<dbReference type="InterPro" id="IPR002885">
    <property type="entry name" value="PPR_rpt"/>
</dbReference>
<feature type="repeat" description="PPR" evidence="3">
    <location>
        <begin position="173"/>
        <end position="207"/>
    </location>
</feature>
<proteinExistence type="inferred from homology"/>
<dbReference type="Pfam" id="PF14432">
    <property type="entry name" value="DYW_deaminase"/>
    <property type="match status" value="1"/>
</dbReference>
<dbReference type="Proteomes" id="UP000250235">
    <property type="component" value="Unassembled WGS sequence"/>
</dbReference>
<evidence type="ECO:0000313" key="7">
    <source>
        <dbReference type="Proteomes" id="UP000250235"/>
    </source>
</evidence>
<feature type="repeat" description="PPR" evidence="3">
    <location>
        <begin position="266"/>
        <end position="300"/>
    </location>
</feature>
<protein>
    <submittedName>
        <fullName evidence="6">Pentatricopeptide repeat-containing protein mitochondrial</fullName>
    </submittedName>
</protein>
<dbReference type="AlphaFoldDB" id="A0A2Z7D1C2"/>
<dbReference type="Pfam" id="PF20431">
    <property type="entry name" value="E_motif"/>
    <property type="match status" value="1"/>
</dbReference>
<dbReference type="PANTHER" id="PTHR47926:SF410">
    <property type="entry name" value="(WILD MALAYSIAN BANANA) HYPOTHETICAL PROTEIN"/>
    <property type="match status" value="1"/>
</dbReference>
<dbReference type="GO" id="GO:0008270">
    <property type="term" value="F:zinc ion binding"/>
    <property type="evidence" value="ECO:0007669"/>
    <property type="project" value="InterPro"/>
</dbReference>
<dbReference type="Pfam" id="PF01535">
    <property type="entry name" value="PPR"/>
    <property type="match status" value="4"/>
</dbReference>
<dbReference type="Pfam" id="PF12854">
    <property type="entry name" value="PPR_1"/>
    <property type="match status" value="1"/>
</dbReference>
<dbReference type="SUPFAM" id="SSF48452">
    <property type="entry name" value="TPR-like"/>
    <property type="match status" value="1"/>
</dbReference>
<feature type="signal peptide" evidence="4">
    <location>
        <begin position="1"/>
        <end position="23"/>
    </location>
</feature>
<dbReference type="InterPro" id="IPR011990">
    <property type="entry name" value="TPR-like_helical_dom_sf"/>
</dbReference>
<dbReference type="GO" id="GO:0009451">
    <property type="term" value="P:RNA modification"/>
    <property type="evidence" value="ECO:0007669"/>
    <property type="project" value="InterPro"/>
</dbReference>
<keyword evidence="4" id="KW-0732">Signal</keyword>
<name>A0A2Z7D1C2_9LAMI</name>
<dbReference type="GO" id="GO:0003723">
    <property type="term" value="F:RNA binding"/>
    <property type="evidence" value="ECO:0007669"/>
    <property type="project" value="InterPro"/>
</dbReference>
<keyword evidence="7" id="KW-1185">Reference proteome</keyword>
<feature type="repeat" description="PPR" evidence="3">
    <location>
        <begin position="367"/>
        <end position="401"/>
    </location>
</feature>
<evidence type="ECO:0000256" key="4">
    <source>
        <dbReference type="SAM" id="SignalP"/>
    </source>
</evidence>
<dbReference type="NCBIfam" id="TIGR00756">
    <property type="entry name" value="PPR"/>
    <property type="match status" value="7"/>
</dbReference>
<organism evidence="6 7">
    <name type="scientific">Dorcoceras hygrometricum</name>
    <dbReference type="NCBI Taxonomy" id="472368"/>
    <lineage>
        <taxon>Eukaryota</taxon>
        <taxon>Viridiplantae</taxon>
        <taxon>Streptophyta</taxon>
        <taxon>Embryophyta</taxon>
        <taxon>Tracheophyta</taxon>
        <taxon>Spermatophyta</taxon>
        <taxon>Magnoliopsida</taxon>
        <taxon>eudicotyledons</taxon>
        <taxon>Gunneridae</taxon>
        <taxon>Pentapetalae</taxon>
        <taxon>asterids</taxon>
        <taxon>lamiids</taxon>
        <taxon>Lamiales</taxon>
        <taxon>Gesneriaceae</taxon>
        <taxon>Didymocarpoideae</taxon>
        <taxon>Trichosporeae</taxon>
        <taxon>Loxocarpinae</taxon>
        <taxon>Dorcoceras</taxon>
    </lineage>
</organism>
<dbReference type="InterPro" id="IPR046848">
    <property type="entry name" value="E_motif"/>
</dbReference>
<dbReference type="InterPro" id="IPR032867">
    <property type="entry name" value="DYW_dom"/>
</dbReference>
<feature type="domain" description="DYW" evidence="5">
    <location>
        <begin position="582"/>
        <end position="674"/>
    </location>
</feature>
<dbReference type="Pfam" id="PF13041">
    <property type="entry name" value="PPR_2"/>
    <property type="match status" value="3"/>
</dbReference>
<feature type="repeat" description="PPR" evidence="3">
    <location>
        <begin position="110"/>
        <end position="141"/>
    </location>
</feature>
<dbReference type="PROSITE" id="PS51375">
    <property type="entry name" value="PPR"/>
    <property type="match status" value="6"/>
</dbReference>
<evidence type="ECO:0000256" key="1">
    <source>
        <dbReference type="ARBA" id="ARBA00006643"/>
    </source>
</evidence>
<keyword evidence="2" id="KW-0677">Repeat</keyword>
<dbReference type="OrthoDB" id="185373at2759"/>